<sequence>MAQFDFDNNGAIDLVINHLDRPVALLRNQTRSDGQWIQLELIGTQCERDAIGAKVLVTTNRGSLSTWMTAGDGYFVTDQPILDLGLGVGAMLQSIEVTWPTGEVQVWSNVTVNKRYLATQGQDELWERELK</sequence>
<proteinExistence type="predicted"/>
<dbReference type="OrthoDB" id="5287961at2"/>
<evidence type="ECO:0000313" key="3">
    <source>
        <dbReference type="Proteomes" id="UP000320176"/>
    </source>
</evidence>
<evidence type="ECO:0000259" key="1">
    <source>
        <dbReference type="Pfam" id="PF07593"/>
    </source>
</evidence>
<keyword evidence="3" id="KW-1185">Reference proteome</keyword>
<protein>
    <submittedName>
        <fullName evidence="2">ASPIC and UnbV</fullName>
    </submittedName>
</protein>
<dbReference type="InterPro" id="IPR027039">
    <property type="entry name" value="Crtac1"/>
</dbReference>
<evidence type="ECO:0000313" key="2">
    <source>
        <dbReference type="EMBL" id="TWT93930.1"/>
    </source>
</evidence>
<dbReference type="PANTHER" id="PTHR16026">
    <property type="entry name" value="CARTILAGE ACIDIC PROTEIN 1"/>
    <property type="match status" value="1"/>
</dbReference>
<comment type="caution">
    <text evidence="2">The sequence shown here is derived from an EMBL/GenBank/DDBJ whole genome shotgun (WGS) entry which is preliminary data.</text>
</comment>
<dbReference type="EMBL" id="SJPN01000008">
    <property type="protein sequence ID" value="TWT93930.1"/>
    <property type="molecule type" value="Genomic_DNA"/>
</dbReference>
<accession>A0A5C6A3H4</accession>
<reference evidence="2 3" key="1">
    <citation type="submission" date="2019-02" db="EMBL/GenBank/DDBJ databases">
        <title>Deep-cultivation of Planctomycetes and their phenomic and genomic characterization uncovers novel biology.</title>
        <authorList>
            <person name="Wiegand S."/>
            <person name="Jogler M."/>
            <person name="Boedeker C."/>
            <person name="Pinto D."/>
            <person name="Vollmers J."/>
            <person name="Rivas-Marin E."/>
            <person name="Kohn T."/>
            <person name="Peeters S.H."/>
            <person name="Heuer A."/>
            <person name="Rast P."/>
            <person name="Oberbeckmann S."/>
            <person name="Bunk B."/>
            <person name="Jeske O."/>
            <person name="Meyerdierks A."/>
            <person name="Storesund J.E."/>
            <person name="Kallscheuer N."/>
            <person name="Luecker S."/>
            <person name="Lage O.M."/>
            <person name="Pohl T."/>
            <person name="Merkel B.J."/>
            <person name="Hornburger P."/>
            <person name="Mueller R.-W."/>
            <person name="Bruemmer F."/>
            <person name="Labrenz M."/>
            <person name="Spormann A.M."/>
            <person name="Op Den Camp H."/>
            <person name="Overmann J."/>
            <person name="Amann R."/>
            <person name="Jetten M.S.M."/>
            <person name="Mascher T."/>
            <person name="Medema M.H."/>
            <person name="Devos D.P."/>
            <person name="Kaster A.-K."/>
            <person name="Ovreas L."/>
            <person name="Rohde M."/>
            <person name="Galperin M.Y."/>
            <person name="Jogler C."/>
        </authorList>
    </citation>
    <scope>NUCLEOTIDE SEQUENCE [LARGE SCALE GENOMIC DNA]</scope>
    <source>
        <strain evidence="2 3">Pla52n</strain>
    </source>
</reference>
<name>A0A5C6A3H4_9BACT</name>
<feature type="domain" description="ASPIC/UnbV" evidence="1">
    <location>
        <begin position="50"/>
        <end position="116"/>
    </location>
</feature>
<organism evidence="2 3">
    <name type="scientific">Stieleria varia</name>
    <dbReference type="NCBI Taxonomy" id="2528005"/>
    <lineage>
        <taxon>Bacteria</taxon>
        <taxon>Pseudomonadati</taxon>
        <taxon>Planctomycetota</taxon>
        <taxon>Planctomycetia</taxon>
        <taxon>Pirellulales</taxon>
        <taxon>Pirellulaceae</taxon>
        <taxon>Stieleria</taxon>
    </lineage>
</organism>
<dbReference type="InterPro" id="IPR011519">
    <property type="entry name" value="UnbV_ASPIC"/>
</dbReference>
<dbReference type="RefSeq" id="WP_146522725.1">
    <property type="nucleotide sequence ID" value="NZ_CP151726.1"/>
</dbReference>
<dbReference type="SUPFAM" id="SSF69318">
    <property type="entry name" value="Integrin alpha N-terminal domain"/>
    <property type="match status" value="1"/>
</dbReference>
<dbReference type="PANTHER" id="PTHR16026:SF0">
    <property type="entry name" value="CARTILAGE ACIDIC PROTEIN 1"/>
    <property type="match status" value="1"/>
</dbReference>
<dbReference type="Pfam" id="PF07593">
    <property type="entry name" value="UnbV_ASPIC"/>
    <property type="match status" value="1"/>
</dbReference>
<dbReference type="InterPro" id="IPR028994">
    <property type="entry name" value="Integrin_alpha_N"/>
</dbReference>
<dbReference type="Proteomes" id="UP000320176">
    <property type="component" value="Unassembled WGS sequence"/>
</dbReference>
<dbReference type="AlphaFoldDB" id="A0A5C6A3H4"/>
<gene>
    <name evidence="2" type="ORF">Pla52n_57580</name>
</gene>